<reference evidence="1" key="1">
    <citation type="journal article" date="2014" name="Int. J. Syst. Evol. Microbiol.">
        <title>Complete genome sequence of Corynebacterium casei LMG S-19264T (=DSM 44701T), isolated from a smear-ripened cheese.</title>
        <authorList>
            <consortium name="US DOE Joint Genome Institute (JGI-PGF)"/>
            <person name="Walter F."/>
            <person name="Albersmeier A."/>
            <person name="Kalinowski J."/>
            <person name="Ruckert C."/>
        </authorList>
    </citation>
    <scope>NUCLEOTIDE SEQUENCE</scope>
    <source>
        <strain evidence="1">CGMCC 1.15478</strain>
    </source>
</reference>
<dbReference type="Pfam" id="PF10604">
    <property type="entry name" value="Polyketide_cyc2"/>
    <property type="match status" value="1"/>
</dbReference>
<proteinExistence type="predicted"/>
<name>A0A916XA13_9ACTN</name>
<dbReference type="Gene3D" id="3.30.530.20">
    <property type="match status" value="1"/>
</dbReference>
<evidence type="ECO:0000313" key="1">
    <source>
        <dbReference type="EMBL" id="GGC58208.1"/>
    </source>
</evidence>
<protein>
    <submittedName>
        <fullName evidence="1">Polyketide cyclase</fullName>
    </submittedName>
</protein>
<dbReference type="RefSeq" id="WP_188670938.1">
    <property type="nucleotide sequence ID" value="NZ_BMJH01000001.1"/>
</dbReference>
<reference evidence="1" key="2">
    <citation type="submission" date="2020-09" db="EMBL/GenBank/DDBJ databases">
        <authorList>
            <person name="Sun Q."/>
            <person name="Zhou Y."/>
        </authorList>
    </citation>
    <scope>NUCLEOTIDE SEQUENCE</scope>
    <source>
        <strain evidence="1">CGMCC 1.15478</strain>
    </source>
</reference>
<dbReference type="AlphaFoldDB" id="A0A916XA13"/>
<dbReference type="SUPFAM" id="SSF55961">
    <property type="entry name" value="Bet v1-like"/>
    <property type="match status" value="1"/>
</dbReference>
<dbReference type="CDD" id="cd07812">
    <property type="entry name" value="SRPBCC"/>
    <property type="match status" value="1"/>
</dbReference>
<accession>A0A916XA13</accession>
<keyword evidence="2" id="KW-1185">Reference proteome</keyword>
<gene>
    <name evidence="1" type="ORF">GCM10011410_08380</name>
</gene>
<evidence type="ECO:0000313" key="2">
    <source>
        <dbReference type="Proteomes" id="UP000641514"/>
    </source>
</evidence>
<dbReference type="InterPro" id="IPR019587">
    <property type="entry name" value="Polyketide_cyclase/dehydratase"/>
</dbReference>
<comment type="caution">
    <text evidence="1">The sequence shown here is derived from an EMBL/GenBank/DDBJ whole genome shotgun (WGS) entry which is preliminary data.</text>
</comment>
<dbReference type="EMBL" id="BMJH01000001">
    <property type="protein sequence ID" value="GGC58208.1"/>
    <property type="molecule type" value="Genomic_DNA"/>
</dbReference>
<dbReference type="Proteomes" id="UP000641514">
    <property type="component" value="Unassembled WGS sequence"/>
</dbReference>
<dbReference type="InterPro" id="IPR023393">
    <property type="entry name" value="START-like_dom_sf"/>
</dbReference>
<organism evidence="1 2">
    <name type="scientific">Hoyosella rhizosphaerae</name>
    <dbReference type="NCBI Taxonomy" id="1755582"/>
    <lineage>
        <taxon>Bacteria</taxon>
        <taxon>Bacillati</taxon>
        <taxon>Actinomycetota</taxon>
        <taxon>Actinomycetes</taxon>
        <taxon>Mycobacteriales</taxon>
        <taxon>Hoyosellaceae</taxon>
        <taxon>Hoyosella</taxon>
    </lineage>
</organism>
<sequence length="151" mass="16942">MSSPKLEATIETTAPPAKVWQIVSDLPRMGEWSPQCRKSFFLGGEIGEGSLAININRKGFLVWPTRSRVVTFTPNEKVAFKVLDNNTVWSYTLEPTQTGTRIIERREAPKGTTKVSQFLVKTVLGGNDDFEKELIEGMNLTLERIKAEAEK</sequence>